<keyword evidence="3" id="KW-0808">Transferase</keyword>
<dbReference type="PANTHER" id="PTHR30175:SF1">
    <property type="entry name" value="PTS SYSTEM ARBUTIN-, CELLOBIOSE-, AND SALICIN-SPECIFIC EIIBC COMPONENT-RELATED"/>
    <property type="match status" value="1"/>
</dbReference>
<dbReference type="PROSITE" id="PS01035">
    <property type="entry name" value="PTS_EIIB_TYPE_1_CYS"/>
    <property type="match status" value="1"/>
</dbReference>
<evidence type="ECO:0000256" key="5">
    <source>
        <dbReference type="ARBA" id="ARBA00022777"/>
    </source>
</evidence>
<evidence type="ECO:0000256" key="2">
    <source>
        <dbReference type="ARBA" id="ARBA00022597"/>
    </source>
</evidence>
<sequence length="66" mass="7297">MDYKKLAQEIVTNVGDVDNIQTLSHCVTRLRFQLKDVSKANKEALENLEGVLGVVYAGGQYMVILG</sequence>
<reference evidence="9" key="1">
    <citation type="submission" date="2022-11" db="EMBL/GenBank/DDBJ databases">
        <title>Streptococcus macedonicus and Acinetobacter baumannii: co-inhabitants of the cheese production environment.</title>
        <authorList>
            <person name="Johnson J."/>
        </authorList>
    </citation>
    <scope>NUCLEOTIDE SEQUENCE</scope>
    <source>
        <strain evidence="9">E37</strain>
    </source>
</reference>
<evidence type="ECO:0000313" key="8">
    <source>
        <dbReference type="EMBL" id="MCW8678753.1"/>
    </source>
</evidence>
<protein>
    <submittedName>
        <fullName evidence="9">PTS transporter subunit EIIB</fullName>
    </submittedName>
</protein>
<keyword evidence="1" id="KW-0813">Transport</keyword>
<evidence type="ECO:0000256" key="4">
    <source>
        <dbReference type="ARBA" id="ARBA00022683"/>
    </source>
</evidence>
<dbReference type="Proteomes" id="UP001209889">
    <property type="component" value="Unassembled WGS sequence"/>
</dbReference>
<evidence type="ECO:0000313" key="11">
    <source>
        <dbReference type="Proteomes" id="UP001209889"/>
    </source>
</evidence>
<dbReference type="EMBL" id="CP113440">
    <property type="protein sequence ID" value="WAK62888.1"/>
    <property type="molecule type" value="Genomic_DNA"/>
</dbReference>
<evidence type="ECO:0000256" key="3">
    <source>
        <dbReference type="ARBA" id="ARBA00022679"/>
    </source>
</evidence>
<gene>
    <name evidence="9" type="ORF">OQG81_09330</name>
    <name evidence="8" type="ORF">OQH01_09755</name>
</gene>
<dbReference type="CDD" id="cd00212">
    <property type="entry name" value="PTS_IIB_glc"/>
    <property type="match status" value="1"/>
</dbReference>
<dbReference type="Proteomes" id="UP001156410">
    <property type="component" value="Chromosome"/>
</dbReference>
<keyword evidence="11" id="KW-1185">Reference proteome</keyword>
<reference evidence="9" key="2">
    <citation type="submission" date="2022-11" db="EMBL/GenBank/DDBJ databases">
        <authorList>
            <person name="Johnson J.D."/>
        </authorList>
    </citation>
    <scope>NUCLEOTIDE SEQUENCE</scope>
    <source>
        <strain evidence="8">E28</strain>
        <strain evidence="9">E37</strain>
    </source>
</reference>
<dbReference type="InterPro" id="IPR036878">
    <property type="entry name" value="Glu_permease_IIB"/>
</dbReference>
<dbReference type="GO" id="GO:0005886">
    <property type="term" value="C:plasma membrane"/>
    <property type="evidence" value="ECO:0007669"/>
    <property type="project" value="TreeGrafter"/>
</dbReference>
<dbReference type="GO" id="GO:0008982">
    <property type="term" value="F:protein-N(PI)-phosphohistidine-sugar phosphotransferase activity"/>
    <property type="evidence" value="ECO:0007669"/>
    <property type="project" value="InterPro"/>
</dbReference>
<dbReference type="GO" id="GO:0090589">
    <property type="term" value="F:protein-phosphocysteine-trehalose phosphotransferase system transporter activity"/>
    <property type="evidence" value="ECO:0007669"/>
    <property type="project" value="TreeGrafter"/>
</dbReference>
<dbReference type="InterPro" id="IPR001996">
    <property type="entry name" value="PTS_IIB_1"/>
</dbReference>
<dbReference type="Gene3D" id="3.30.1360.60">
    <property type="entry name" value="Glucose permease domain IIB"/>
    <property type="match status" value="1"/>
</dbReference>
<feature type="domain" description="PTS EIIB type-1" evidence="7">
    <location>
        <begin position="4"/>
        <end position="66"/>
    </location>
</feature>
<proteinExistence type="predicted"/>
<evidence type="ECO:0000256" key="6">
    <source>
        <dbReference type="PROSITE-ProRule" id="PRU00421"/>
    </source>
</evidence>
<evidence type="ECO:0000259" key="7">
    <source>
        <dbReference type="PROSITE" id="PS51098"/>
    </source>
</evidence>
<keyword evidence="2" id="KW-0762">Sugar transport</keyword>
<dbReference type="SUPFAM" id="SSF55604">
    <property type="entry name" value="Glucose permease domain IIB"/>
    <property type="match status" value="1"/>
</dbReference>
<dbReference type="InterPro" id="IPR018113">
    <property type="entry name" value="PTrfase_EIIB_Cys"/>
</dbReference>
<dbReference type="AlphaFoldDB" id="A0AA47IJ81"/>
<dbReference type="GO" id="GO:0015771">
    <property type="term" value="P:trehalose transport"/>
    <property type="evidence" value="ECO:0007669"/>
    <property type="project" value="TreeGrafter"/>
</dbReference>
<evidence type="ECO:0000313" key="9">
    <source>
        <dbReference type="EMBL" id="WAK62888.1"/>
    </source>
</evidence>
<name>A0AA47IJ81_STRMC</name>
<reference evidence="8" key="3">
    <citation type="submission" date="2024-05" db="EMBL/GenBank/DDBJ databases">
        <title>Streptococcus macedonicus and Acinetobacter baumannii: co-inhabitants of the cheese production environment.</title>
        <authorList>
            <person name="Johnson J."/>
            <person name="Curtin C."/>
            <person name="Waite-Cusic J."/>
        </authorList>
    </citation>
    <scope>NUCLEOTIDE SEQUENCE</scope>
    <source>
        <strain evidence="8">E28</strain>
    </source>
</reference>
<dbReference type="Pfam" id="PF00367">
    <property type="entry name" value="PTS_EIIB"/>
    <property type="match status" value="1"/>
</dbReference>
<dbReference type="PROSITE" id="PS51098">
    <property type="entry name" value="PTS_EIIB_TYPE_1"/>
    <property type="match status" value="1"/>
</dbReference>
<dbReference type="GO" id="GO:0016301">
    <property type="term" value="F:kinase activity"/>
    <property type="evidence" value="ECO:0007669"/>
    <property type="project" value="UniProtKB-KW"/>
</dbReference>
<organism evidence="9 10">
    <name type="scientific">Streptococcus macedonicus</name>
    <name type="common">Streptococcus gallolyticus macedonicus</name>
    <dbReference type="NCBI Taxonomy" id="59310"/>
    <lineage>
        <taxon>Bacteria</taxon>
        <taxon>Bacillati</taxon>
        <taxon>Bacillota</taxon>
        <taxon>Bacilli</taxon>
        <taxon>Lactobacillales</taxon>
        <taxon>Streptococcaceae</taxon>
        <taxon>Streptococcus</taxon>
    </lineage>
</organism>
<keyword evidence="4" id="KW-0598">Phosphotransferase system</keyword>
<evidence type="ECO:0000256" key="1">
    <source>
        <dbReference type="ARBA" id="ARBA00022448"/>
    </source>
</evidence>
<keyword evidence="5" id="KW-0418">Kinase</keyword>
<dbReference type="EMBL" id="JAPHJC010000050">
    <property type="protein sequence ID" value="MCW8678753.1"/>
    <property type="molecule type" value="Genomic_DNA"/>
</dbReference>
<feature type="active site" description="Phosphocysteine intermediate; for EIIB activity" evidence="6">
    <location>
        <position position="26"/>
    </location>
</feature>
<dbReference type="GO" id="GO:0009401">
    <property type="term" value="P:phosphoenolpyruvate-dependent sugar phosphotransferase system"/>
    <property type="evidence" value="ECO:0007669"/>
    <property type="project" value="UniProtKB-KW"/>
</dbReference>
<evidence type="ECO:0000313" key="10">
    <source>
        <dbReference type="Proteomes" id="UP001156410"/>
    </source>
</evidence>
<dbReference type="PANTHER" id="PTHR30175">
    <property type="entry name" value="PHOSPHOTRANSFERASE SYSTEM TRANSPORT PROTEIN"/>
    <property type="match status" value="1"/>
</dbReference>
<dbReference type="InterPro" id="IPR050558">
    <property type="entry name" value="PTS_Sugar-Specific_Components"/>
</dbReference>
<accession>A0AA47IJ81</accession>